<protein>
    <recommendedName>
        <fullName evidence="2">Head-tail joining protein</fullName>
    </recommendedName>
</protein>
<accession>A0A6M3JRF6</accession>
<evidence type="ECO:0008006" key="2">
    <source>
        <dbReference type="Google" id="ProtNLM"/>
    </source>
</evidence>
<reference evidence="1" key="1">
    <citation type="submission" date="2020-03" db="EMBL/GenBank/DDBJ databases">
        <title>The deep terrestrial virosphere.</title>
        <authorList>
            <person name="Holmfeldt K."/>
            <person name="Nilsson E."/>
            <person name="Simone D."/>
            <person name="Lopez-Fernandez M."/>
            <person name="Wu X."/>
            <person name="de Brujin I."/>
            <person name="Lundin D."/>
            <person name="Andersson A."/>
            <person name="Bertilsson S."/>
            <person name="Dopson M."/>
        </authorList>
    </citation>
    <scope>NUCLEOTIDE SEQUENCE</scope>
    <source>
        <strain evidence="1">MM415A03240</strain>
    </source>
</reference>
<name>A0A6M3JRF6_9ZZZZ</name>
<proteinExistence type="predicted"/>
<gene>
    <name evidence="1" type="ORF">MM415A03240_0008</name>
</gene>
<dbReference type="AlphaFoldDB" id="A0A6M3JRF6"/>
<sequence>MSGTTISNMRDRLILEKWIGTAVTINHKYTDSDGKDAWGGVGHTDDEYARIRALPFTITAMEDSRYSPPDREAVFRSDSTVAEDDEVIIGASIYRVESPTEPMNFAAQGQTLAYLKYIGVSS</sequence>
<evidence type="ECO:0000313" key="1">
    <source>
        <dbReference type="EMBL" id="QJA71377.1"/>
    </source>
</evidence>
<organism evidence="1">
    <name type="scientific">viral metagenome</name>
    <dbReference type="NCBI Taxonomy" id="1070528"/>
    <lineage>
        <taxon>unclassified sequences</taxon>
        <taxon>metagenomes</taxon>
        <taxon>organismal metagenomes</taxon>
    </lineage>
</organism>
<dbReference type="EMBL" id="MT141868">
    <property type="protein sequence ID" value="QJA71377.1"/>
    <property type="molecule type" value="Genomic_DNA"/>
</dbReference>